<name>A0A0A8ZVY5_ARUDO</name>
<sequence length="166" mass="17976">MASWKMMACSAPCVGTPHHVLPRVRPDGARLLLRQPARAGHHRQRLVPFALLRQEQQANGASKTPSCCLCPREERRNEAHDRWGVGAYIIDGLPMPGEGWSLRVWGPPTRIASSSRGAEGGGGAREYRVGVSECARDLGAAAGWEIEAGAGATWRRGCQGEEGKRD</sequence>
<reference evidence="1" key="2">
    <citation type="journal article" date="2015" name="Data Brief">
        <title>Shoot transcriptome of the giant reed, Arundo donax.</title>
        <authorList>
            <person name="Barrero R.A."/>
            <person name="Guerrero F.D."/>
            <person name="Moolhuijzen P."/>
            <person name="Goolsby J.A."/>
            <person name="Tidwell J."/>
            <person name="Bellgard S.E."/>
            <person name="Bellgard M.I."/>
        </authorList>
    </citation>
    <scope>NUCLEOTIDE SEQUENCE</scope>
    <source>
        <tissue evidence="1">Shoot tissue taken approximately 20 cm above the soil surface</tissue>
    </source>
</reference>
<organism evidence="1">
    <name type="scientific">Arundo donax</name>
    <name type="common">Giant reed</name>
    <name type="synonym">Donax arundinaceus</name>
    <dbReference type="NCBI Taxonomy" id="35708"/>
    <lineage>
        <taxon>Eukaryota</taxon>
        <taxon>Viridiplantae</taxon>
        <taxon>Streptophyta</taxon>
        <taxon>Embryophyta</taxon>
        <taxon>Tracheophyta</taxon>
        <taxon>Spermatophyta</taxon>
        <taxon>Magnoliopsida</taxon>
        <taxon>Liliopsida</taxon>
        <taxon>Poales</taxon>
        <taxon>Poaceae</taxon>
        <taxon>PACMAD clade</taxon>
        <taxon>Arundinoideae</taxon>
        <taxon>Arundineae</taxon>
        <taxon>Arundo</taxon>
    </lineage>
</organism>
<dbReference type="EMBL" id="GBRH01254899">
    <property type="protein sequence ID" value="JAD42996.1"/>
    <property type="molecule type" value="Transcribed_RNA"/>
</dbReference>
<proteinExistence type="predicted"/>
<reference evidence="1" key="1">
    <citation type="submission" date="2014-09" db="EMBL/GenBank/DDBJ databases">
        <authorList>
            <person name="Magalhaes I.L.F."/>
            <person name="Oliveira U."/>
            <person name="Santos F.R."/>
            <person name="Vidigal T.H.D.A."/>
            <person name="Brescovit A.D."/>
            <person name="Santos A.J."/>
        </authorList>
    </citation>
    <scope>NUCLEOTIDE SEQUENCE</scope>
    <source>
        <tissue evidence="1">Shoot tissue taken approximately 20 cm above the soil surface</tissue>
    </source>
</reference>
<dbReference type="AlphaFoldDB" id="A0A0A8ZVY5"/>
<protein>
    <submittedName>
        <fullName evidence="1">Uncharacterized protein</fullName>
    </submittedName>
</protein>
<evidence type="ECO:0000313" key="1">
    <source>
        <dbReference type="EMBL" id="JAD42996.1"/>
    </source>
</evidence>
<accession>A0A0A8ZVY5</accession>